<dbReference type="GO" id="GO:0098797">
    <property type="term" value="C:plasma membrane protein complex"/>
    <property type="evidence" value="ECO:0007669"/>
    <property type="project" value="TreeGrafter"/>
</dbReference>
<evidence type="ECO:0000256" key="6">
    <source>
        <dbReference type="ARBA" id="ARBA00022692"/>
    </source>
</evidence>
<dbReference type="GO" id="GO:0055085">
    <property type="term" value="P:transmembrane transport"/>
    <property type="evidence" value="ECO:0007669"/>
    <property type="project" value="InterPro"/>
</dbReference>
<keyword evidence="7 10" id="KW-0653">Protein transport</keyword>
<dbReference type="GO" id="GO:0015891">
    <property type="term" value="P:siderophore transport"/>
    <property type="evidence" value="ECO:0007669"/>
    <property type="project" value="InterPro"/>
</dbReference>
<name>A0A1Q9G855_9GAMM</name>
<dbReference type="GO" id="GO:0030288">
    <property type="term" value="C:outer membrane-bounded periplasmic space"/>
    <property type="evidence" value="ECO:0007669"/>
    <property type="project" value="InterPro"/>
</dbReference>
<evidence type="ECO:0000256" key="2">
    <source>
        <dbReference type="ARBA" id="ARBA00006555"/>
    </source>
</evidence>
<dbReference type="Proteomes" id="UP000186905">
    <property type="component" value="Unassembled WGS sequence"/>
</dbReference>
<evidence type="ECO:0000256" key="11">
    <source>
        <dbReference type="SAM" id="MobiDB-lite"/>
    </source>
</evidence>
<evidence type="ECO:0000256" key="5">
    <source>
        <dbReference type="ARBA" id="ARBA00022519"/>
    </source>
</evidence>
<dbReference type="GO" id="GO:0031992">
    <property type="term" value="F:energy transducer activity"/>
    <property type="evidence" value="ECO:0007669"/>
    <property type="project" value="InterPro"/>
</dbReference>
<dbReference type="InterPro" id="IPR006260">
    <property type="entry name" value="TonB/TolA_C"/>
</dbReference>
<dbReference type="OrthoDB" id="9816142at2"/>
<dbReference type="PRINTS" id="PR01374">
    <property type="entry name" value="TONBPROTEIN"/>
</dbReference>
<keyword evidence="6 10" id="KW-0812">Transmembrane</keyword>
<dbReference type="PANTHER" id="PTHR33446:SF2">
    <property type="entry name" value="PROTEIN TONB"/>
    <property type="match status" value="1"/>
</dbReference>
<dbReference type="InterPro" id="IPR051045">
    <property type="entry name" value="TonB-dependent_transducer"/>
</dbReference>
<dbReference type="Gene3D" id="3.30.1150.10">
    <property type="match status" value="1"/>
</dbReference>
<keyword evidence="4 10" id="KW-1003">Cell membrane</keyword>
<keyword evidence="5 10" id="KW-0997">Cell inner membrane</keyword>
<feature type="domain" description="TonB C-terminal" evidence="12">
    <location>
        <begin position="181"/>
        <end position="271"/>
    </location>
</feature>
<proteinExistence type="inferred from homology"/>
<evidence type="ECO:0000313" key="13">
    <source>
        <dbReference type="EMBL" id="OLQ70515.1"/>
    </source>
</evidence>
<dbReference type="InterPro" id="IPR003538">
    <property type="entry name" value="TonB"/>
</dbReference>
<comment type="subcellular location">
    <subcellularLocation>
        <location evidence="1 10">Cell inner membrane</location>
        <topology evidence="1 10">Single-pass membrane protein</topology>
        <orientation evidence="1 10">Periplasmic side</orientation>
    </subcellularLocation>
</comment>
<dbReference type="STRING" id="1903952.BIT28_27235"/>
<feature type="compositionally biased region" description="Basic and acidic residues" evidence="11">
    <location>
        <begin position="108"/>
        <end position="153"/>
    </location>
</feature>
<dbReference type="Pfam" id="PF03544">
    <property type="entry name" value="TonB_C"/>
    <property type="match status" value="1"/>
</dbReference>
<dbReference type="NCBIfam" id="TIGR01352">
    <property type="entry name" value="tonB_Cterm"/>
    <property type="match status" value="1"/>
</dbReference>
<keyword evidence="14" id="KW-1185">Reference proteome</keyword>
<evidence type="ECO:0000256" key="1">
    <source>
        <dbReference type="ARBA" id="ARBA00004383"/>
    </source>
</evidence>
<keyword evidence="10" id="KW-0735">Signal-anchor</keyword>
<dbReference type="GO" id="GO:0015031">
    <property type="term" value="P:protein transport"/>
    <property type="evidence" value="ECO:0007669"/>
    <property type="project" value="UniProtKB-UniRule"/>
</dbReference>
<evidence type="ECO:0000259" key="12">
    <source>
        <dbReference type="PROSITE" id="PS52015"/>
    </source>
</evidence>
<evidence type="ECO:0000256" key="9">
    <source>
        <dbReference type="ARBA" id="ARBA00023136"/>
    </source>
</evidence>
<comment type="caution">
    <text evidence="13">The sequence shown here is derived from an EMBL/GenBank/DDBJ whole genome shotgun (WGS) entry which is preliminary data.</text>
</comment>
<keyword evidence="3 10" id="KW-0813">Transport</keyword>
<feature type="transmembrane region" description="Helical" evidence="10">
    <location>
        <begin position="6"/>
        <end position="24"/>
    </location>
</feature>
<dbReference type="AlphaFoldDB" id="A0A1Q9G855"/>
<organism evidence="13 14">
    <name type="scientific">Photobacterium proteolyticum</name>
    <dbReference type="NCBI Taxonomy" id="1903952"/>
    <lineage>
        <taxon>Bacteria</taxon>
        <taxon>Pseudomonadati</taxon>
        <taxon>Pseudomonadota</taxon>
        <taxon>Gammaproteobacteria</taxon>
        <taxon>Vibrionales</taxon>
        <taxon>Vibrionaceae</taxon>
        <taxon>Photobacterium</taxon>
    </lineage>
</organism>
<dbReference type="SUPFAM" id="SSF74653">
    <property type="entry name" value="TolA/TonB C-terminal domain"/>
    <property type="match status" value="1"/>
</dbReference>
<keyword evidence="8 10" id="KW-1133">Transmembrane helix</keyword>
<evidence type="ECO:0000256" key="7">
    <source>
        <dbReference type="ARBA" id="ARBA00022927"/>
    </source>
</evidence>
<evidence type="ECO:0000313" key="14">
    <source>
        <dbReference type="Proteomes" id="UP000186905"/>
    </source>
</evidence>
<dbReference type="PROSITE" id="PS52015">
    <property type="entry name" value="TONB_CTD"/>
    <property type="match status" value="1"/>
</dbReference>
<accession>A0A1Q9G855</accession>
<comment type="function">
    <text evidence="10">Interacts with outer membrane receptor proteins that carry out high-affinity binding and energy dependent uptake into the periplasmic space of specific substrates. It could act to transduce energy from the cytoplasmic membrane to specific energy-requiring processes in the outer membrane, resulting in the release into the periplasm of ligands bound by these outer membrane proteins.</text>
</comment>
<keyword evidence="9 10" id="KW-0472">Membrane</keyword>
<evidence type="ECO:0000256" key="10">
    <source>
        <dbReference type="RuleBase" id="RU362123"/>
    </source>
</evidence>
<sequence>MNTKRYVIAGATSIIIHSVLLSAVPNKIVMAMPVGTESTRVSLNLVSAPKPAPQPTVVKEVAQEAVQKTTPVSEPMPVVKETKVKKLVKKKEPEAVKKALAPKPKPKPKPEPEPEPEPKITKPEPKKVSENPVKEVTKKIDKPEPPKKVDEAKPATPKSVAKPKAEMKSEQAAGVNSSPRLVTRPTFATRPSPVKYPKIAKRRGIEGQVMIEVWIDKNGKQIKQTLVQSSGAQVLDKAAIEAIKRWQFSSHTVDGQAIAHRVQIPVRFKLD</sequence>
<reference evidence="13 14" key="1">
    <citation type="submission" date="2016-09" db="EMBL/GenBank/DDBJ databases">
        <title>Photobacterium proteolyticum sp. nov. a protease producing bacterium isolated from ocean sediments of Laizhou Bay.</title>
        <authorList>
            <person name="Li Y."/>
        </authorList>
    </citation>
    <scope>NUCLEOTIDE SEQUENCE [LARGE SCALE GENOMIC DNA]</scope>
    <source>
        <strain evidence="13 14">13-12</strain>
    </source>
</reference>
<dbReference type="PANTHER" id="PTHR33446">
    <property type="entry name" value="PROTEIN TONB-RELATED"/>
    <property type="match status" value="1"/>
</dbReference>
<evidence type="ECO:0000256" key="8">
    <source>
        <dbReference type="ARBA" id="ARBA00022989"/>
    </source>
</evidence>
<comment type="similarity">
    <text evidence="2 10">Belongs to the TonB family.</text>
</comment>
<evidence type="ECO:0000256" key="4">
    <source>
        <dbReference type="ARBA" id="ARBA00022475"/>
    </source>
</evidence>
<dbReference type="InterPro" id="IPR037682">
    <property type="entry name" value="TonB_C"/>
</dbReference>
<protein>
    <recommendedName>
        <fullName evidence="10">Protein TonB</fullName>
    </recommendedName>
</protein>
<gene>
    <name evidence="13" type="ORF">BIT28_27235</name>
</gene>
<evidence type="ECO:0000256" key="3">
    <source>
        <dbReference type="ARBA" id="ARBA00022448"/>
    </source>
</evidence>
<dbReference type="EMBL" id="MJIL01000097">
    <property type="protein sequence ID" value="OLQ70515.1"/>
    <property type="molecule type" value="Genomic_DNA"/>
</dbReference>
<feature type="region of interest" description="Disordered" evidence="11">
    <location>
        <begin position="90"/>
        <end position="189"/>
    </location>
</feature>